<keyword evidence="2" id="KW-0805">Transcription regulation</keyword>
<dbReference type="EMBL" id="FQXG01000006">
    <property type="protein sequence ID" value="SHI01417.1"/>
    <property type="molecule type" value="Genomic_DNA"/>
</dbReference>
<organism evidence="6 7">
    <name type="scientific">Ferrimonas marina</name>
    <dbReference type="NCBI Taxonomy" id="299255"/>
    <lineage>
        <taxon>Bacteria</taxon>
        <taxon>Pseudomonadati</taxon>
        <taxon>Pseudomonadota</taxon>
        <taxon>Gammaproteobacteria</taxon>
        <taxon>Alteromonadales</taxon>
        <taxon>Ferrimonadaceae</taxon>
        <taxon>Ferrimonas</taxon>
    </lineage>
</organism>
<evidence type="ECO:0000256" key="4">
    <source>
        <dbReference type="ARBA" id="ARBA00023163"/>
    </source>
</evidence>
<dbReference type="AlphaFoldDB" id="A0A1M5XNK8"/>
<dbReference type="RefSeq" id="WP_067659877.1">
    <property type="nucleotide sequence ID" value="NZ_FQXG01000006.1"/>
</dbReference>
<evidence type="ECO:0000259" key="5">
    <source>
        <dbReference type="PROSITE" id="PS50931"/>
    </source>
</evidence>
<dbReference type="Pfam" id="PF00126">
    <property type="entry name" value="HTH_1"/>
    <property type="match status" value="1"/>
</dbReference>
<evidence type="ECO:0000313" key="6">
    <source>
        <dbReference type="EMBL" id="SHI01417.1"/>
    </source>
</evidence>
<dbReference type="InterPro" id="IPR000847">
    <property type="entry name" value="LysR_HTH_N"/>
</dbReference>
<dbReference type="PANTHER" id="PTHR30118">
    <property type="entry name" value="HTH-TYPE TRANSCRIPTIONAL REGULATOR LEUO-RELATED"/>
    <property type="match status" value="1"/>
</dbReference>
<evidence type="ECO:0000256" key="1">
    <source>
        <dbReference type="ARBA" id="ARBA00009437"/>
    </source>
</evidence>
<keyword evidence="3" id="KW-0238">DNA-binding</keyword>
<dbReference type="STRING" id="299255.SAMN02745129_3562"/>
<evidence type="ECO:0000256" key="2">
    <source>
        <dbReference type="ARBA" id="ARBA00023015"/>
    </source>
</evidence>
<comment type="similarity">
    <text evidence="1">Belongs to the LysR transcriptional regulatory family.</text>
</comment>
<proteinExistence type="inferred from homology"/>
<dbReference type="InterPro" id="IPR050389">
    <property type="entry name" value="LysR-type_TF"/>
</dbReference>
<dbReference type="GO" id="GO:0003700">
    <property type="term" value="F:DNA-binding transcription factor activity"/>
    <property type="evidence" value="ECO:0007669"/>
    <property type="project" value="InterPro"/>
</dbReference>
<keyword evidence="4" id="KW-0804">Transcription</keyword>
<dbReference type="SUPFAM" id="SSF53850">
    <property type="entry name" value="Periplasmic binding protein-like II"/>
    <property type="match status" value="1"/>
</dbReference>
<accession>A0A1M5XNK8</accession>
<dbReference type="CDD" id="cd05466">
    <property type="entry name" value="PBP2_LTTR_substrate"/>
    <property type="match status" value="1"/>
</dbReference>
<evidence type="ECO:0000313" key="7">
    <source>
        <dbReference type="Proteomes" id="UP000184268"/>
    </source>
</evidence>
<dbReference type="Pfam" id="PF03466">
    <property type="entry name" value="LysR_substrate"/>
    <property type="match status" value="1"/>
</dbReference>
<dbReference type="InterPro" id="IPR036388">
    <property type="entry name" value="WH-like_DNA-bd_sf"/>
</dbReference>
<dbReference type="Gene3D" id="1.10.10.10">
    <property type="entry name" value="Winged helix-like DNA-binding domain superfamily/Winged helix DNA-binding domain"/>
    <property type="match status" value="1"/>
</dbReference>
<dbReference type="SUPFAM" id="SSF46785">
    <property type="entry name" value="Winged helix' DNA-binding domain"/>
    <property type="match status" value="1"/>
</dbReference>
<keyword evidence="7" id="KW-1185">Reference proteome</keyword>
<dbReference type="InterPro" id="IPR005119">
    <property type="entry name" value="LysR_subst-bd"/>
</dbReference>
<dbReference type="GO" id="GO:0003677">
    <property type="term" value="F:DNA binding"/>
    <property type="evidence" value="ECO:0007669"/>
    <property type="project" value="UniProtKB-KW"/>
</dbReference>
<dbReference type="OrthoDB" id="8557381at2"/>
<gene>
    <name evidence="6" type="ORF">SAMN02745129_3562</name>
</gene>
<dbReference type="Gene3D" id="3.40.190.290">
    <property type="match status" value="1"/>
</dbReference>
<reference evidence="6 7" key="1">
    <citation type="submission" date="2016-11" db="EMBL/GenBank/DDBJ databases">
        <authorList>
            <person name="Jaros S."/>
            <person name="Januszkiewicz K."/>
            <person name="Wedrychowicz H."/>
        </authorList>
    </citation>
    <scope>NUCLEOTIDE SEQUENCE [LARGE SCALE GENOMIC DNA]</scope>
    <source>
        <strain evidence="6 7">DSM 16917</strain>
    </source>
</reference>
<evidence type="ECO:0000256" key="3">
    <source>
        <dbReference type="ARBA" id="ARBA00023125"/>
    </source>
</evidence>
<dbReference type="PANTHER" id="PTHR30118:SF11">
    <property type="entry name" value="HTH-TYPE TRANSCRIPTIONAL REGULATOR YIDZ"/>
    <property type="match status" value="1"/>
</dbReference>
<dbReference type="Proteomes" id="UP000184268">
    <property type="component" value="Unassembled WGS sequence"/>
</dbReference>
<sequence>MLEQVRALSTFNLWVFKAVFESGNANLVATELGVSAPTISRSLSQLRLTFQDELFVRRHQGLEATARAKALYPLVCNCTDAMTDLVSSGLATAQQSQDLVLAVNTTMLVPLALRIRQQPYFYPQGDIQLVQWRPGSAERLAKGEIDLGIAVERPDRIDLELTFLGAVARPSLVAAEDHPLWHGFPQLDLNELARFNFTYYRSPGFNDRVDPFEMFCQRKGVTLPKVVCVDDREEWIANLLSLNAFAFAPRQMIPMLSNIPGLRAAALPEQQVRRLFASIPPPQHYLVQRTRAYRRYPPGLADRLVKLVQEFVVPQALPE</sequence>
<name>A0A1M5XNK8_9GAMM</name>
<feature type="domain" description="HTH lysR-type" evidence="5">
    <location>
        <begin position="15"/>
        <end position="65"/>
    </location>
</feature>
<dbReference type="PROSITE" id="PS50931">
    <property type="entry name" value="HTH_LYSR"/>
    <property type="match status" value="1"/>
</dbReference>
<protein>
    <submittedName>
        <fullName evidence="6">Transcriptional regulator, LysR family</fullName>
    </submittedName>
</protein>
<dbReference type="InterPro" id="IPR036390">
    <property type="entry name" value="WH_DNA-bd_sf"/>
</dbReference>